<gene>
    <name evidence="2" type="ORF">CVT24_005867</name>
</gene>
<dbReference type="Proteomes" id="UP000284842">
    <property type="component" value="Unassembled WGS sequence"/>
</dbReference>
<comment type="caution">
    <text evidence="2">The sequence shown here is derived from an EMBL/GenBank/DDBJ whole genome shotgun (WGS) entry which is preliminary data.</text>
</comment>
<protein>
    <submittedName>
        <fullName evidence="2">Uncharacterized protein</fullName>
    </submittedName>
</protein>
<dbReference type="AlphaFoldDB" id="A0A409X4Y5"/>
<feature type="region of interest" description="Disordered" evidence="1">
    <location>
        <begin position="151"/>
        <end position="228"/>
    </location>
</feature>
<organism evidence="2 3">
    <name type="scientific">Panaeolus cyanescens</name>
    <dbReference type="NCBI Taxonomy" id="181874"/>
    <lineage>
        <taxon>Eukaryota</taxon>
        <taxon>Fungi</taxon>
        <taxon>Dikarya</taxon>
        <taxon>Basidiomycota</taxon>
        <taxon>Agaricomycotina</taxon>
        <taxon>Agaricomycetes</taxon>
        <taxon>Agaricomycetidae</taxon>
        <taxon>Agaricales</taxon>
        <taxon>Agaricineae</taxon>
        <taxon>Galeropsidaceae</taxon>
        <taxon>Panaeolus</taxon>
    </lineage>
</organism>
<dbReference type="EMBL" id="NHTK01004615">
    <property type="protein sequence ID" value="PPQ85858.1"/>
    <property type="molecule type" value="Genomic_DNA"/>
</dbReference>
<feature type="compositionally biased region" description="Polar residues" evidence="1">
    <location>
        <begin position="191"/>
        <end position="202"/>
    </location>
</feature>
<accession>A0A409X4Y5</accession>
<name>A0A409X4Y5_9AGAR</name>
<evidence type="ECO:0000313" key="2">
    <source>
        <dbReference type="EMBL" id="PPQ85858.1"/>
    </source>
</evidence>
<sequence length="273" mass="30489">MTHKYSPAVISASSGIWDVVGPLVVGRDWTPGTPFPASLDEVRAVFKRASPHLTVIIERIARRHFARFPPAMWHVLCWLFAFADLFPRDEGPALFLHEFNPFRPMNLDNPSIYYPRSSASFDYLYTPEPPNKIRHPMPRMRASNRPRGVLHGGIDLYTHHTSSTDVPEVTTTKLTESAPASSSPSKRKASMQLSTASTSGKQGRSIPSYDSDVEEIPPSTPSTANKNKVLLYDSDVEEIPPFTLNKNKAVHYDSEIEEIPPFKFSTKKGGNLP</sequence>
<evidence type="ECO:0000256" key="1">
    <source>
        <dbReference type="SAM" id="MobiDB-lite"/>
    </source>
</evidence>
<feature type="compositionally biased region" description="Polar residues" evidence="1">
    <location>
        <begin position="159"/>
        <end position="175"/>
    </location>
</feature>
<evidence type="ECO:0000313" key="3">
    <source>
        <dbReference type="Proteomes" id="UP000284842"/>
    </source>
</evidence>
<keyword evidence="3" id="KW-1185">Reference proteome</keyword>
<reference evidence="2 3" key="1">
    <citation type="journal article" date="2018" name="Evol. Lett.">
        <title>Horizontal gene cluster transfer increased hallucinogenic mushroom diversity.</title>
        <authorList>
            <person name="Reynolds H.T."/>
            <person name="Vijayakumar V."/>
            <person name="Gluck-Thaler E."/>
            <person name="Korotkin H.B."/>
            <person name="Matheny P.B."/>
            <person name="Slot J.C."/>
        </authorList>
    </citation>
    <scope>NUCLEOTIDE SEQUENCE [LARGE SCALE GENOMIC DNA]</scope>
    <source>
        <strain evidence="2 3">2629</strain>
    </source>
</reference>
<dbReference type="InParanoid" id="A0A409X4Y5"/>
<proteinExistence type="predicted"/>